<dbReference type="AlphaFoldDB" id="A0A5K7XDP2"/>
<gene>
    <name evidence="1" type="ORF">PLANPX_4210</name>
</gene>
<protein>
    <submittedName>
        <fullName evidence="1">Uncharacterized protein</fullName>
    </submittedName>
</protein>
<proteinExistence type="predicted"/>
<sequence length="44" mass="5166">MASFELATSITYRYAKLRIETYRFSNYYFQGAVFSKNIHPPGLI</sequence>
<organism evidence="1 2">
    <name type="scientific">Lacipirellula parvula</name>
    <dbReference type="NCBI Taxonomy" id="2650471"/>
    <lineage>
        <taxon>Bacteria</taxon>
        <taxon>Pseudomonadati</taxon>
        <taxon>Planctomycetota</taxon>
        <taxon>Planctomycetia</taxon>
        <taxon>Pirellulales</taxon>
        <taxon>Lacipirellulaceae</taxon>
        <taxon>Lacipirellula</taxon>
    </lineage>
</organism>
<dbReference type="EMBL" id="AP021861">
    <property type="protein sequence ID" value="BBO34598.1"/>
    <property type="molecule type" value="Genomic_DNA"/>
</dbReference>
<dbReference type="Proteomes" id="UP000326837">
    <property type="component" value="Chromosome"/>
</dbReference>
<dbReference type="KEGG" id="lpav:PLANPX_4210"/>
<evidence type="ECO:0000313" key="2">
    <source>
        <dbReference type="Proteomes" id="UP000326837"/>
    </source>
</evidence>
<accession>A0A5K7XDP2</accession>
<name>A0A5K7XDP2_9BACT</name>
<evidence type="ECO:0000313" key="1">
    <source>
        <dbReference type="EMBL" id="BBO34598.1"/>
    </source>
</evidence>
<reference evidence="2" key="1">
    <citation type="submission" date="2019-10" db="EMBL/GenBank/DDBJ databases">
        <title>Lacipirellula parvula gen. nov., sp. nov., representing a lineage of planctomycetes widespread in freshwater anoxic habitats, and description of the family Lacipirellulaceae.</title>
        <authorList>
            <person name="Dedysh S.N."/>
            <person name="Kulichevskaya I.S."/>
            <person name="Beletsky A.V."/>
            <person name="Rakitin A.L."/>
            <person name="Mardanov A.V."/>
            <person name="Ivanova A.A."/>
            <person name="Saltykova V.X."/>
            <person name="Rijpstra W.I.C."/>
            <person name="Sinninghe Damste J.S."/>
            <person name="Ravin N.V."/>
        </authorList>
    </citation>
    <scope>NUCLEOTIDE SEQUENCE [LARGE SCALE GENOMIC DNA]</scope>
    <source>
        <strain evidence="2">PX69</strain>
    </source>
</reference>
<keyword evidence="2" id="KW-1185">Reference proteome</keyword>